<dbReference type="Gene3D" id="2.170.16.10">
    <property type="entry name" value="Hedgehog/Intein (Hint) domain"/>
    <property type="match status" value="1"/>
</dbReference>
<evidence type="ECO:0000313" key="2">
    <source>
        <dbReference type="EMBL" id="MCB4821500.1"/>
    </source>
</evidence>
<dbReference type="AlphaFoldDB" id="A0A9X1L9U0"/>
<reference evidence="2" key="1">
    <citation type="submission" date="2021-10" db="EMBL/GenBank/DDBJ databases">
        <title>Roseicella aerolatum sp. nov., isolated from aerosols of e-waste dismantling site.</title>
        <authorList>
            <person name="Qin T."/>
        </authorList>
    </citation>
    <scope>NUCLEOTIDE SEQUENCE</scope>
    <source>
        <strain evidence="2">GB24</strain>
    </source>
</reference>
<keyword evidence="3" id="KW-1185">Reference proteome</keyword>
<dbReference type="SUPFAM" id="SSF51294">
    <property type="entry name" value="Hedgehog/intein (Hint) domain"/>
    <property type="match status" value="1"/>
</dbReference>
<comment type="caution">
    <text evidence="2">The sequence shown here is derived from an EMBL/GenBank/DDBJ whole genome shotgun (WGS) entry which is preliminary data.</text>
</comment>
<protein>
    <submittedName>
        <fullName evidence="2">Hint domain-containing protein</fullName>
    </submittedName>
</protein>
<dbReference type="InterPro" id="IPR036844">
    <property type="entry name" value="Hint_dom_sf"/>
</dbReference>
<dbReference type="Proteomes" id="UP001139311">
    <property type="component" value="Unassembled WGS sequence"/>
</dbReference>
<dbReference type="Pfam" id="PF13403">
    <property type="entry name" value="Hint_2"/>
    <property type="match status" value="1"/>
</dbReference>
<dbReference type="RefSeq" id="WP_226606314.1">
    <property type="nucleotide sequence ID" value="NZ_JAJAQI010000008.1"/>
</dbReference>
<gene>
    <name evidence="2" type="ORF">LHA35_07120</name>
</gene>
<proteinExistence type="predicted"/>
<organism evidence="2 3">
    <name type="scientific">Roseicella aerolata</name>
    <dbReference type="NCBI Taxonomy" id="2883479"/>
    <lineage>
        <taxon>Bacteria</taxon>
        <taxon>Pseudomonadati</taxon>
        <taxon>Pseudomonadota</taxon>
        <taxon>Alphaproteobacteria</taxon>
        <taxon>Acetobacterales</taxon>
        <taxon>Roseomonadaceae</taxon>
        <taxon>Roseicella</taxon>
    </lineage>
</organism>
<dbReference type="InterPro" id="IPR028992">
    <property type="entry name" value="Hedgehog/Intein_dom"/>
</dbReference>
<accession>A0A9X1L9U0</accession>
<name>A0A9X1L9U0_9PROT</name>
<sequence>MAQDSGWFIHSINAKNDRTVGNTTPNATIDTGATGAGPSLQAGETFKVGGTTFTYGGHAKVGQVNGFWATSGEGKYFFSKAAADNRSVTYTSGETVICFYPGTLIRTPAGEVAVERLAIGDLVLTAEGQARPVRWIGRQTVSTRFADPLRVLPVRIAAGALAEGLPARDLLVSPDHAILLEGVLVQAGALVNGTTIRRDADVPETFTYLHVELADHSLILAEDVPAETFVDHVERLAFDNWEEHEALYGAAAPIMEMPLPRAKAQRQVPPALRSRLGLRAALLAGLAAAA</sequence>
<evidence type="ECO:0000259" key="1">
    <source>
        <dbReference type="Pfam" id="PF13403"/>
    </source>
</evidence>
<feature type="domain" description="Hedgehog/Intein (Hint)" evidence="1">
    <location>
        <begin position="97"/>
        <end position="231"/>
    </location>
</feature>
<dbReference type="EMBL" id="JAJAQI010000008">
    <property type="protein sequence ID" value="MCB4821500.1"/>
    <property type="molecule type" value="Genomic_DNA"/>
</dbReference>
<evidence type="ECO:0000313" key="3">
    <source>
        <dbReference type="Proteomes" id="UP001139311"/>
    </source>
</evidence>